<dbReference type="EMBL" id="AZDV01000005">
    <property type="protein sequence ID" value="KRK95935.1"/>
    <property type="molecule type" value="Genomic_DNA"/>
</dbReference>
<dbReference type="Pfam" id="PF08765">
    <property type="entry name" value="Mor"/>
    <property type="match status" value="1"/>
</dbReference>
<feature type="domain" description="Mor transcription activator" evidence="1">
    <location>
        <begin position="11"/>
        <end position="81"/>
    </location>
</feature>
<gene>
    <name evidence="2" type="ORF">FD25_GL002396</name>
</gene>
<dbReference type="InterPro" id="IPR009057">
    <property type="entry name" value="Homeodomain-like_sf"/>
</dbReference>
<organism evidence="2 3">
    <name type="scientific">Levilactobacillus acidifarinae DSM 19394 = JCM 15949</name>
    <dbReference type="NCBI Taxonomy" id="1423715"/>
    <lineage>
        <taxon>Bacteria</taxon>
        <taxon>Bacillati</taxon>
        <taxon>Bacillota</taxon>
        <taxon>Bacilli</taxon>
        <taxon>Lactobacillales</taxon>
        <taxon>Lactobacillaceae</taxon>
        <taxon>Levilactobacillus</taxon>
    </lineage>
</organism>
<dbReference type="OrthoDB" id="2295637at2"/>
<reference evidence="2 3" key="1">
    <citation type="journal article" date="2015" name="Genome Announc.">
        <title>Expanding the biotechnology potential of lactobacilli through comparative genomics of 213 strains and associated genera.</title>
        <authorList>
            <person name="Sun Z."/>
            <person name="Harris H.M."/>
            <person name="McCann A."/>
            <person name="Guo C."/>
            <person name="Argimon S."/>
            <person name="Zhang W."/>
            <person name="Yang X."/>
            <person name="Jeffery I.B."/>
            <person name="Cooney J.C."/>
            <person name="Kagawa T.F."/>
            <person name="Liu W."/>
            <person name="Song Y."/>
            <person name="Salvetti E."/>
            <person name="Wrobel A."/>
            <person name="Rasinkangas P."/>
            <person name="Parkhill J."/>
            <person name="Rea M.C."/>
            <person name="O'Sullivan O."/>
            <person name="Ritari J."/>
            <person name="Douillard F.P."/>
            <person name="Paul Ross R."/>
            <person name="Yang R."/>
            <person name="Briner A.E."/>
            <person name="Felis G.E."/>
            <person name="de Vos W.M."/>
            <person name="Barrangou R."/>
            <person name="Klaenhammer T.R."/>
            <person name="Caufield P.W."/>
            <person name="Cui Y."/>
            <person name="Zhang H."/>
            <person name="O'Toole P.W."/>
        </authorList>
    </citation>
    <scope>NUCLEOTIDE SEQUENCE [LARGE SCALE GENOMIC DNA]</scope>
    <source>
        <strain evidence="2 3">DSM 19394</strain>
    </source>
</reference>
<evidence type="ECO:0000259" key="1">
    <source>
        <dbReference type="Pfam" id="PF08765"/>
    </source>
</evidence>
<sequence>MDNPMNWHPLYRELATIIGITNTQRLHQVFGGSQINLPKRLLDPHKEANLIFKEYQTGQTVHQLAYTHQYSERNIRRILAHFKE</sequence>
<accession>A0A0R1LJG0</accession>
<dbReference type="Proteomes" id="UP000051955">
    <property type="component" value="Unassembled WGS sequence"/>
</dbReference>
<evidence type="ECO:0000313" key="3">
    <source>
        <dbReference type="Proteomes" id="UP000051955"/>
    </source>
</evidence>
<keyword evidence="3" id="KW-1185">Reference proteome</keyword>
<evidence type="ECO:0000313" key="2">
    <source>
        <dbReference type="EMBL" id="KRK95935.1"/>
    </source>
</evidence>
<comment type="caution">
    <text evidence="2">The sequence shown here is derived from an EMBL/GenBank/DDBJ whole genome shotgun (WGS) entry which is preliminary data.</text>
</comment>
<dbReference type="AlphaFoldDB" id="A0A0R1LJG0"/>
<proteinExistence type="predicted"/>
<dbReference type="RefSeq" id="WP_057801171.1">
    <property type="nucleotide sequence ID" value="NZ_AZDV01000005.1"/>
</dbReference>
<protein>
    <recommendedName>
        <fullName evidence="1">Mor transcription activator domain-containing protein</fullName>
    </recommendedName>
</protein>
<dbReference type="STRING" id="1423715.FD25_GL002396"/>
<name>A0A0R1LJG0_9LACO</name>
<dbReference type="SUPFAM" id="SSF46689">
    <property type="entry name" value="Homeodomain-like"/>
    <property type="match status" value="1"/>
</dbReference>
<dbReference type="InterPro" id="IPR014875">
    <property type="entry name" value="Mor_transcription_activator"/>
</dbReference>
<dbReference type="PATRIC" id="fig|1423715.3.peg.2473"/>